<dbReference type="InterPro" id="IPR050090">
    <property type="entry name" value="Tyrosine_recombinase_XerCD"/>
</dbReference>
<feature type="domain" description="Core-binding (CB)" evidence="7">
    <location>
        <begin position="14"/>
        <end position="93"/>
    </location>
</feature>
<evidence type="ECO:0000313" key="8">
    <source>
        <dbReference type="EMBL" id="MCM0622199.1"/>
    </source>
</evidence>
<evidence type="ECO:0000259" key="7">
    <source>
        <dbReference type="PROSITE" id="PS51900"/>
    </source>
</evidence>
<keyword evidence="3 5" id="KW-0238">DNA-binding</keyword>
<dbReference type="Proteomes" id="UP001139485">
    <property type="component" value="Unassembled WGS sequence"/>
</dbReference>
<dbReference type="Pfam" id="PF02899">
    <property type="entry name" value="Phage_int_SAM_1"/>
    <property type="match status" value="1"/>
</dbReference>
<organism evidence="8 9">
    <name type="scientific">Nocardioides bruguierae</name>
    <dbReference type="NCBI Taxonomy" id="2945102"/>
    <lineage>
        <taxon>Bacteria</taxon>
        <taxon>Bacillati</taxon>
        <taxon>Actinomycetota</taxon>
        <taxon>Actinomycetes</taxon>
        <taxon>Propionibacteriales</taxon>
        <taxon>Nocardioidaceae</taxon>
        <taxon>Nocardioides</taxon>
    </lineage>
</organism>
<dbReference type="GO" id="GO:0015074">
    <property type="term" value="P:DNA integration"/>
    <property type="evidence" value="ECO:0007669"/>
    <property type="project" value="UniProtKB-KW"/>
</dbReference>
<dbReference type="GO" id="GO:0003677">
    <property type="term" value="F:DNA binding"/>
    <property type="evidence" value="ECO:0007669"/>
    <property type="project" value="UniProtKB-UniRule"/>
</dbReference>
<evidence type="ECO:0000256" key="3">
    <source>
        <dbReference type="ARBA" id="ARBA00023125"/>
    </source>
</evidence>
<evidence type="ECO:0000256" key="5">
    <source>
        <dbReference type="PROSITE-ProRule" id="PRU01248"/>
    </source>
</evidence>
<dbReference type="CDD" id="cd00397">
    <property type="entry name" value="DNA_BRE_C"/>
    <property type="match status" value="1"/>
</dbReference>
<dbReference type="InterPro" id="IPR010998">
    <property type="entry name" value="Integrase_recombinase_N"/>
</dbReference>
<feature type="domain" description="Tyr recombinase" evidence="6">
    <location>
        <begin position="114"/>
        <end position="276"/>
    </location>
</feature>
<comment type="caution">
    <text evidence="8">The sequence shown here is derived from an EMBL/GenBank/DDBJ whole genome shotgun (WGS) entry which is preliminary data.</text>
</comment>
<dbReference type="Gene3D" id="1.10.150.130">
    <property type="match status" value="1"/>
</dbReference>
<dbReference type="InterPro" id="IPR013762">
    <property type="entry name" value="Integrase-like_cat_sf"/>
</dbReference>
<evidence type="ECO:0000259" key="6">
    <source>
        <dbReference type="PROSITE" id="PS51898"/>
    </source>
</evidence>
<keyword evidence="2" id="KW-0229">DNA integration</keyword>
<evidence type="ECO:0000256" key="2">
    <source>
        <dbReference type="ARBA" id="ARBA00022908"/>
    </source>
</evidence>
<dbReference type="PROSITE" id="PS51898">
    <property type="entry name" value="TYR_RECOMBINASE"/>
    <property type="match status" value="1"/>
</dbReference>
<dbReference type="InterPro" id="IPR004107">
    <property type="entry name" value="Integrase_SAM-like_N"/>
</dbReference>
<dbReference type="RefSeq" id="WP_250828460.1">
    <property type="nucleotide sequence ID" value="NZ_JAMOIL010000030.1"/>
</dbReference>
<keyword evidence="4" id="KW-0233">DNA recombination</keyword>
<evidence type="ECO:0000256" key="1">
    <source>
        <dbReference type="ARBA" id="ARBA00008857"/>
    </source>
</evidence>
<comment type="similarity">
    <text evidence="1">Belongs to the 'phage' integrase family.</text>
</comment>
<dbReference type="EMBL" id="JAMOIL010000030">
    <property type="protein sequence ID" value="MCM0622199.1"/>
    <property type="molecule type" value="Genomic_DNA"/>
</dbReference>
<accession>A0A9X2DCY2</accession>
<evidence type="ECO:0000256" key="4">
    <source>
        <dbReference type="ARBA" id="ARBA00023172"/>
    </source>
</evidence>
<evidence type="ECO:0000313" key="9">
    <source>
        <dbReference type="Proteomes" id="UP001139485"/>
    </source>
</evidence>
<gene>
    <name evidence="8" type="ORF">M8330_18050</name>
</gene>
<dbReference type="PROSITE" id="PS51900">
    <property type="entry name" value="CB"/>
    <property type="match status" value="1"/>
</dbReference>
<dbReference type="PANTHER" id="PTHR30349">
    <property type="entry name" value="PHAGE INTEGRASE-RELATED"/>
    <property type="match status" value="1"/>
</dbReference>
<dbReference type="PANTHER" id="PTHR30349:SF64">
    <property type="entry name" value="PROPHAGE INTEGRASE INTD-RELATED"/>
    <property type="match status" value="1"/>
</dbReference>
<dbReference type="Gene3D" id="1.10.443.10">
    <property type="entry name" value="Intergrase catalytic core"/>
    <property type="match status" value="2"/>
</dbReference>
<dbReference type="InterPro" id="IPR011010">
    <property type="entry name" value="DNA_brk_join_enz"/>
</dbReference>
<dbReference type="InterPro" id="IPR044068">
    <property type="entry name" value="CB"/>
</dbReference>
<dbReference type="GO" id="GO:0006310">
    <property type="term" value="P:DNA recombination"/>
    <property type="evidence" value="ECO:0007669"/>
    <property type="project" value="UniProtKB-KW"/>
</dbReference>
<dbReference type="AlphaFoldDB" id="A0A9X2DCY2"/>
<dbReference type="InterPro" id="IPR002104">
    <property type="entry name" value="Integrase_catalytic"/>
</dbReference>
<name>A0A9X2DCY2_9ACTN</name>
<protein>
    <submittedName>
        <fullName evidence="8">Tyrosine-type recombinase/integrase</fullName>
    </submittedName>
</protein>
<dbReference type="SUPFAM" id="SSF56349">
    <property type="entry name" value="DNA breaking-rejoining enzymes"/>
    <property type="match status" value="1"/>
</dbReference>
<dbReference type="Pfam" id="PF00589">
    <property type="entry name" value="Phage_integrase"/>
    <property type="match status" value="1"/>
</dbReference>
<reference evidence="8" key="1">
    <citation type="submission" date="2022-05" db="EMBL/GenBank/DDBJ databases">
        <authorList>
            <person name="Tuo L."/>
        </authorList>
    </citation>
    <scope>NUCLEOTIDE SEQUENCE</scope>
    <source>
        <strain evidence="8">BSK12Z-4</strain>
    </source>
</reference>
<sequence length="280" mass="30064">MIPALPHTHGAGAAPDDPLAVAWLEHMDRQGTAVNTIRARVRVLRSLAASTGRPLADLTREDCEAWWDSRAHLAPATRSNDLACLRAFFKWAARWEHRADDPTNRLDAPKVPQGLPHPVSRADLQTLLTELDGDLRRAVCLGAYAGLRVAEAAALRWEAIDTEARRITVLGKGQKTRAVGLSPLLLDQLLPATGGNVVTAGGDTYTAANLQRKVNRAIRAAGVEETFHGLRHRFGTLAYASTGDLLGVSRAMGHASVTTTAIYAATGDEVLDRIAVAVAR</sequence>
<proteinExistence type="inferred from homology"/>
<keyword evidence="9" id="KW-1185">Reference proteome</keyword>